<name>A0A9D2DYA3_9FIRM</name>
<keyword evidence="1" id="KW-1133">Transmembrane helix</keyword>
<feature type="transmembrane region" description="Helical" evidence="1">
    <location>
        <begin position="56"/>
        <end position="75"/>
    </location>
</feature>
<keyword evidence="1" id="KW-0812">Transmembrane</keyword>
<evidence type="ECO:0000313" key="2">
    <source>
        <dbReference type="EMBL" id="HIZ25254.1"/>
    </source>
</evidence>
<sequence length="184" mass="21112">MKRQSRSFEIALAALVCAVGAVSLTLGSFVDFLLAMGYMIAVFALMILLTKRLVRGYILAYAGIVILAFLFTGFAMGIFQLLPFVAFFGLHPLANWLQREYTKQKPLHLLWFVLKAVWFDLSLWLAWVVLQEFLGLTEMRWYAFVEDNLFLLLSVGGTLVFVVYDYMIFLCQRAADGVMRRLRK</sequence>
<keyword evidence="1" id="KW-0472">Membrane</keyword>
<accession>A0A9D2DYA3</accession>
<reference evidence="2" key="2">
    <citation type="submission" date="2021-04" db="EMBL/GenBank/DDBJ databases">
        <authorList>
            <person name="Gilroy R."/>
        </authorList>
    </citation>
    <scope>NUCLEOTIDE SEQUENCE</scope>
    <source>
        <strain evidence="2">CHK33-5263</strain>
    </source>
</reference>
<evidence type="ECO:0000256" key="1">
    <source>
        <dbReference type="SAM" id="Phobius"/>
    </source>
</evidence>
<feature type="transmembrane region" description="Helical" evidence="1">
    <location>
        <begin position="109"/>
        <end position="130"/>
    </location>
</feature>
<organism evidence="2 3">
    <name type="scientific">Candidatus Gallimonas intestinigallinarum</name>
    <dbReference type="NCBI Taxonomy" id="2838604"/>
    <lineage>
        <taxon>Bacteria</taxon>
        <taxon>Bacillati</taxon>
        <taxon>Bacillota</taxon>
        <taxon>Clostridia</taxon>
        <taxon>Candidatus Gallimonas</taxon>
    </lineage>
</organism>
<feature type="transmembrane region" description="Helical" evidence="1">
    <location>
        <begin position="32"/>
        <end position="49"/>
    </location>
</feature>
<feature type="transmembrane region" description="Helical" evidence="1">
    <location>
        <begin position="7"/>
        <end position="26"/>
    </location>
</feature>
<evidence type="ECO:0000313" key="3">
    <source>
        <dbReference type="Proteomes" id="UP000824044"/>
    </source>
</evidence>
<dbReference type="Proteomes" id="UP000824044">
    <property type="component" value="Unassembled WGS sequence"/>
</dbReference>
<comment type="caution">
    <text evidence="2">The sequence shown here is derived from an EMBL/GenBank/DDBJ whole genome shotgun (WGS) entry which is preliminary data.</text>
</comment>
<reference evidence="2" key="1">
    <citation type="journal article" date="2021" name="PeerJ">
        <title>Extensive microbial diversity within the chicken gut microbiome revealed by metagenomics and culture.</title>
        <authorList>
            <person name="Gilroy R."/>
            <person name="Ravi A."/>
            <person name="Getino M."/>
            <person name="Pursley I."/>
            <person name="Horton D.L."/>
            <person name="Alikhan N.F."/>
            <person name="Baker D."/>
            <person name="Gharbi K."/>
            <person name="Hall N."/>
            <person name="Watson M."/>
            <person name="Adriaenssens E.M."/>
            <person name="Foster-Nyarko E."/>
            <person name="Jarju S."/>
            <person name="Secka A."/>
            <person name="Antonio M."/>
            <person name="Oren A."/>
            <person name="Chaudhuri R.R."/>
            <person name="La Ragione R."/>
            <person name="Hildebrand F."/>
            <person name="Pallen M.J."/>
        </authorList>
    </citation>
    <scope>NUCLEOTIDE SEQUENCE</scope>
    <source>
        <strain evidence="2">CHK33-5263</strain>
    </source>
</reference>
<protein>
    <submittedName>
        <fullName evidence="2">Uncharacterized protein</fullName>
    </submittedName>
</protein>
<gene>
    <name evidence="2" type="ORF">H9812_07315</name>
</gene>
<feature type="transmembrane region" description="Helical" evidence="1">
    <location>
        <begin position="150"/>
        <end position="171"/>
    </location>
</feature>
<dbReference type="EMBL" id="DXBS01000133">
    <property type="protein sequence ID" value="HIZ25254.1"/>
    <property type="molecule type" value="Genomic_DNA"/>
</dbReference>
<proteinExistence type="predicted"/>
<feature type="transmembrane region" description="Helical" evidence="1">
    <location>
        <begin position="81"/>
        <end position="97"/>
    </location>
</feature>
<dbReference type="AlphaFoldDB" id="A0A9D2DYA3"/>